<accession>A0A098QS72</accession>
<dbReference type="Proteomes" id="UP000029692">
    <property type="component" value="Unassembled WGS sequence"/>
</dbReference>
<sequence>MADSEQFYKAEADFLLRENMNKLKGLIDLLGLGVMETMTEQERAEFIKKIQHNMDSLYEKLEASITKPQ</sequence>
<name>A0A098QS72_9SPIO</name>
<dbReference type="STRING" id="1480694.DC28_14570"/>
<dbReference type="AlphaFoldDB" id="A0A098QS72"/>
<evidence type="ECO:0000313" key="2">
    <source>
        <dbReference type="Proteomes" id="UP000029692"/>
    </source>
</evidence>
<comment type="caution">
    <text evidence="1">The sequence shown here is derived from an EMBL/GenBank/DDBJ whole genome shotgun (WGS) entry which is preliminary data.</text>
</comment>
<organism evidence="1 2">
    <name type="scientific">Spirochaeta lutea</name>
    <dbReference type="NCBI Taxonomy" id="1480694"/>
    <lineage>
        <taxon>Bacteria</taxon>
        <taxon>Pseudomonadati</taxon>
        <taxon>Spirochaetota</taxon>
        <taxon>Spirochaetia</taxon>
        <taxon>Spirochaetales</taxon>
        <taxon>Spirochaetaceae</taxon>
        <taxon>Spirochaeta</taxon>
    </lineage>
</organism>
<protein>
    <submittedName>
        <fullName evidence="1">Uncharacterized protein</fullName>
    </submittedName>
</protein>
<gene>
    <name evidence="1" type="ORF">DC28_14570</name>
</gene>
<proteinExistence type="predicted"/>
<dbReference type="OrthoDB" id="9933145at2"/>
<keyword evidence="2" id="KW-1185">Reference proteome</keyword>
<dbReference type="EMBL" id="JNUP01000072">
    <property type="protein sequence ID" value="KGE70725.1"/>
    <property type="molecule type" value="Genomic_DNA"/>
</dbReference>
<reference evidence="1 2" key="1">
    <citation type="submission" date="2014-05" db="EMBL/GenBank/DDBJ databases">
        <title>De novo Genome Sequence of Spirocheata sp.</title>
        <authorList>
            <person name="Shivani Y."/>
            <person name="Subhash Y."/>
            <person name="Tushar L."/>
            <person name="Sasikala C."/>
            <person name="Ramana C.V."/>
        </authorList>
    </citation>
    <scope>NUCLEOTIDE SEQUENCE [LARGE SCALE GENOMIC DNA]</scope>
    <source>
        <strain evidence="1 2">JC230</strain>
    </source>
</reference>
<dbReference type="RefSeq" id="WP_037550116.1">
    <property type="nucleotide sequence ID" value="NZ_JNUP01000072.1"/>
</dbReference>
<evidence type="ECO:0000313" key="1">
    <source>
        <dbReference type="EMBL" id="KGE70725.1"/>
    </source>
</evidence>